<comment type="caution">
    <text evidence="2">The sequence shown here is derived from an EMBL/GenBank/DDBJ whole genome shotgun (WGS) entry which is preliminary data.</text>
</comment>
<organism evidence="2 3">
    <name type="scientific">Aeoliella straminimaris</name>
    <dbReference type="NCBI Taxonomy" id="2954799"/>
    <lineage>
        <taxon>Bacteria</taxon>
        <taxon>Pseudomonadati</taxon>
        <taxon>Planctomycetota</taxon>
        <taxon>Planctomycetia</taxon>
        <taxon>Pirellulales</taxon>
        <taxon>Lacipirellulaceae</taxon>
        <taxon>Aeoliella</taxon>
    </lineage>
</organism>
<proteinExistence type="predicted"/>
<keyword evidence="3" id="KW-1185">Reference proteome</keyword>
<dbReference type="AlphaFoldDB" id="A0A9X2FDD3"/>
<evidence type="ECO:0000313" key="3">
    <source>
        <dbReference type="Proteomes" id="UP001155241"/>
    </source>
</evidence>
<evidence type="ECO:0000313" key="2">
    <source>
        <dbReference type="EMBL" id="MCO6046143.1"/>
    </source>
</evidence>
<dbReference type="Proteomes" id="UP001155241">
    <property type="component" value="Unassembled WGS sequence"/>
</dbReference>
<feature type="domain" description="BON" evidence="1">
    <location>
        <begin position="36"/>
        <end position="104"/>
    </location>
</feature>
<dbReference type="EMBL" id="JAMXLR010000067">
    <property type="protein sequence ID" value="MCO6046143.1"/>
    <property type="molecule type" value="Genomic_DNA"/>
</dbReference>
<sequence>MAKRMSNRVVRGGWQLSDDNPGGFYEGATTIATHATTSDLCQAIRDRIQQRLNRRVRDLEVEVTNQGVVLSGVCNSFHAKQLAQHEARDILSDRPLENRMTVATT</sequence>
<accession>A0A9X2FDD3</accession>
<gene>
    <name evidence="2" type="ORF">NG895_19765</name>
</gene>
<evidence type="ECO:0000259" key="1">
    <source>
        <dbReference type="PROSITE" id="PS50914"/>
    </source>
</evidence>
<dbReference type="PROSITE" id="PS50914">
    <property type="entry name" value="BON"/>
    <property type="match status" value="1"/>
</dbReference>
<reference evidence="2" key="1">
    <citation type="submission" date="2022-06" db="EMBL/GenBank/DDBJ databases">
        <title>Aeoliella straminimaris, a novel planctomycete from sediments.</title>
        <authorList>
            <person name="Vitorino I.R."/>
            <person name="Lage O.M."/>
        </authorList>
    </citation>
    <scope>NUCLEOTIDE SEQUENCE</scope>
    <source>
        <strain evidence="2">ICT_H6.2</strain>
    </source>
</reference>
<dbReference type="RefSeq" id="WP_252854258.1">
    <property type="nucleotide sequence ID" value="NZ_JAMXLR010000067.1"/>
</dbReference>
<dbReference type="Pfam" id="PF04972">
    <property type="entry name" value="BON"/>
    <property type="match status" value="1"/>
</dbReference>
<dbReference type="InterPro" id="IPR007055">
    <property type="entry name" value="BON_dom"/>
</dbReference>
<name>A0A9X2FDD3_9BACT</name>
<protein>
    <submittedName>
        <fullName evidence="2">BON domain-containing protein</fullName>
    </submittedName>
</protein>